<reference evidence="7 8" key="1">
    <citation type="journal article" date="2024" name="IMA Fungus">
        <title>IMA Genome - F19 : A genome assembly and annotation guide to empower mycologists, including annotated draft genome sequences of Ceratocystis pirilliformis, Diaporthe australafricana, Fusarium ophioides, Paecilomyces lecythidis, and Sporothrix stenoceras.</title>
        <authorList>
            <person name="Aylward J."/>
            <person name="Wilson A.M."/>
            <person name="Visagie C.M."/>
            <person name="Spraker J."/>
            <person name="Barnes I."/>
            <person name="Buitendag C."/>
            <person name="Ceriani C."/>
            <person name="Del Mar Angel L."/>
            <person name="du Plessis D."/>
            <person name="Fuchs T."/>
            <person name="Gasser K."/>
            <person name="Kramer D."/>
            <person name="Li W."/>
            <person name="Munsamy K."/>
            <person name="Piso A."/>
            <person name="Price J.L."/>
            <person name="Sonnekus B."/>
            <person name="Thomas C."/>
            <person name="van der Nest A."/>
            <person name="van Dijk A."/>
            <person name="van Heerden A."/>
            <person name="van Vuuren N."/>
            <person name="Yilmaz N."/>
            <person name="Duong T.A."/>
            <person name="van der Merwe N.A."/>
            <person name="Wingfield M.J."/>
            <person name="Wingfield B.D."/>
        </authorList>
    </citation>
    <scope>NUCLEOTIDE SEQUENCE [LARGE SCALE GENOMIC DNA]</scope>
    <source>
        <strain evidence="7 8">CMW 5346</strain>
    </source>
</reference>
<dbReference type="Proteomes" id="UP001583186">
    <property type="component" value="Unassembled WGS sequence"/>
</dbReference>
<proteinExistence type="inferred from homology"/>
<dbReference type="InterPro" id="IPR050418">
    <property type="entry name" value="D-iso_2-hydroxyacid_DH_PdxB"/>
</dbReference>
<dbReference type="Gene3D" id="3.40.50.720">
    <property type="entry name" value="NAD(P)-binding Rossmann-like Domain"/>
    <property type="match status" value="2"/>
</dbReference>
<evidence type="ECO:0000256" key="4">
    <source>
        <dbReference type="RuleBase" id="RU003719"/>
    </source>
</evidence>
<comment type="similarity">
    <text evidence="1 4">Belongs to the D-isomer specific 2-hydroxyacid dehydrogenase family.</text>
</comment>
<evidence type="ECO:0000313" key="8">
    <source>
        <dbReference type="Proteomes" id="UP001583186"/>
    </source>
</evidence>
<comment type="caution">
    <text evidence="7">The sequence shown here is derived from an EMBL/GenBank/DDBJ whole genome shotgun (WGS) entry which is preliminary data.</text>
</comment>
<evidence type="ECO:0000259" key="5">
    <source>
        <dbReference type="Pfam" id="PF00389"/>
    </source>
</evidence>
<evidence type="ECO:0000313" key="7">
    <source>
        <dbReference type="EMBL" id="KAL1897959.1"/>
    </source>
</evidence>
<keyword evidence="3" id="KW-0520">NAD</keyword>
<accession>A0ABR3ZC93</accession>
<keyword evidence="8" id="KW-1185">Reference proteome</keyword>
<keyword evidence="2 4" id="KW-0560">Oxidoreductase</keyword>
<evidence type="ECO:0000256" key="3">
    <source>
        <dbReference type="ARBA" id="ARBA00023027"/>
    </source>
</evidence>
<dbReference type="PANTHER" id="PTHR43761:SF1">
    <property type="entry name" value="D-ISOMER SPECIFIC 2-HYDROXYACID DEHYDROGENASE CATALYTIC DOMAIN-CONTAINING PROTEIN-RELATED"/>
    <property type="match status" value="1"/>
</dbReference>
<evidence type="ECO:0000256" key="2">
    <source>
        <dbReference type="ARBA" id="ARBA00023002"/>
    </source>
</evidence>
<dbReference type="Pfam" id="PF02826">
    <property type="entry name" value="2-Hacid_dh_C"/>
    <property type="match status" value="1"/>
</dbReference>
<gene>
    <name evidence="7" type="ORF">Sste5346_003811</name>
</gene>
<dbReference type="InterPro" id="IPR006140">
    <property type="entry name" value="D-isomer_DH_NAD-bd"/>
</dbReference>
<evidence type="ECO:0000259" key="6">
    <source>
        <dbReference type="Pfam" id="PF02826"/>
    </source>
</evidence>
<name>A0ABR3ZC93_9PEZI</name>
<protein>
    <recommendedName>
        <fullName evidence="9">Glycerate dehydrogenase</fullName>
    </recommendedName>
</protein>
<dbReference type="SUPFAM" id="SSF52283">
    <property type="entry name" value="Formate/glycerate dehydrogenase catalytic domain-like"/>
    <property type="match status" value="1"/>
</dbReference>
<dbReference type="CDD" id="cd05198">
    <property type="entry name" value="formate_dh_like"/>
    <property type="match status" value="1"/>
</dbReference>
<dbReference type="InterPro" id="IPR006139">
    <property type="entry name" value="D-isomer_2_OHA_DH_cat_dom"/>
</dbReference>
<dbReference type="Pfam" id="PF00389">
    <property type="entry name" value="2-Hacid_dh"/>
    <property type="match status" value="1"/>
</dbReference>
<evidence type="ECO:0000256" key="1">
    <source>
        <dbReference type="ARBA" id="ARBA00005854"/>
    </source>
</evidence>
<dbReference type="EMBL" id="JAWCUI010000017">
    <property type="protein sequence ID" value="KAL1897959.1"/>
    <property type="molecule type" value="Genomic_DNA"/>
</dbReference>
<dbReference type="SUPFAM" id="SSF51735">
    <property type="entry name" value="NAD(P)-binding Rossmann-fold domains"/>
    <property type="match status" value="1"/>
</dbReference>
<dbReference type="PANTHER" id="PTHR43761">
    <property type="entry name" value="D-ISOMER SPECIFIC 2-HYDROXYACID DEHYDROGENASE FAMILY PROTEIN (AFU_ORTHOLOGUE AFUA_1G13630)"/>
    <property type="match status" value="1"/>
</dbReference>
<feature type="domain" description="D-isomer specific 2-hydroxyacid dehydrogenase catalytic" evidence="5">
    <location>
        <begin position="56"/>
        <end position="355"/>
    </location>
</feature>
<feature type="domain" description="D-isomer specific 2-hydroxyacid dehydrogenase NAD-binding" evidence="6">
    <location>
        <begin position="138"/>
        <end position="326"/>
    </location>
</feature>
<evidence type="ECO:0008006" key="9">
    <source>
        <dbReference type="Google" id="ProtNLM"/>
    </source>
</evidence>
<organism evidence="7 8">
    <name type="scientific">Sporothrix stenoceras</name>
    <dbReference type="NCBI Taxonomy" id="5173"/>
    <lineage>
        <taxon>Eukaryota</taxon>
        <taxon>Fungi</taxon>
        <taxon>Dikarya</taxon>
        <taxon>Ascomycota</taxon>
        <taxon>Pezizomycotina</taxon>
        <taxon>Sordariomycetes</taxon>
        <taxon>Sordariomycetidae</taxon>
        <taxon>Ophiostomatales</taxon>
        <taxon>Ophiostomataceae</taxon>
        <taxon>Sporothrix</taxon>
    </lineage>
</organism>
<dbReference type="InterPro" id="IPR036291">
    <property type="entry name" value="NAD(P)-bd_dom_sf"/>
</dbReference>
<sequence length="359" mass="37777">MAASETATAVAVPASVSASVSAPTNLPQHLNIVALETVFTGLPAITLPPPYTFSLTIYERTHPDQVGQRLKDADIAIVTTVLIQAAALDPAITPRLRMITAMVAGTDSIDLPLCRARGIRVLNAHGCNVDAVAEHAVGLYFACRRKMVPSMQQLHQNLWPERGTIIHSVLINGLAARSCRDETVAILGYGGVGQRVATLLKALGMNVIVAGRKGHDTAAESRVPFLEALKVASVVVLCCPLTDDTRNLLSTAEFAAIKEADCVVINVARGGVVDEGALLKALHSGQIGGAGVDVFAVEPAGPEVSPLLTPEVAASGLNLVVTPHTAWLGAQTKANQHRMLLENLQGFITGNMNPERIRA</sequence>